<dbReference type="PANTHER" id="PTHR15151:SF24">
    <property type="entry name" value="A PROLIFERATION-INDUCING LIGAND-LIKE PROTEIN-RELATED"/>
    <property type="match status" value="1"/>
</dbReference>
<keyword evidence="7" id="KW-0812">Transmembrane</keyword>
<keyword evidence="5" id="KW-1015">Disulfide bond</keyword>
<dbReference type="InterPro" id="IPR051748">
    <property type="entry name" value="TNF_Ligand_Superfamily"/>
</dbReference>
<dbReference type="AlphaFoldDB" id="A0A1B6EEL7"/>
<dbReference type="GO" id="GO:0005125">
    <property type="term" value="F:cytokine activity"/>
    <property type="evidence" value="ECO:0007669"/>
    <property type="project" value="UniProtKB-KW"/>
</dbReference>
<evidence type="ECO:0000259" key="8">
    <source>
        <dbReference type="PROSITE" id="PS50049"/>
    </source>
</evidence>
<sequence>MVSCSNVSKKIDSKCKKCVEVHKMTVDLPPLHITIPKSRSKLKQGTINSKTSININPKDFFLPKDIDLQLNTNVSLESKCKKYNIKTFCIFILFLEFGLLHFYFQKLSSELQTNEKLISEINSRVNCLVASNLNLRESLRKVQNNFKTLYKGTGLNRRHSMYRRDLTNQSKQSVIGNIEEYKPYYEANTSELASVHNGSARNERAVPARGKSSLFKTKRGNRHNHCRFDRMSGPLLAHFKGALPEAVIQDGGIIAPWYVDIPSSKEHLLNNLILLEGRGKIEILEKGLYFIYAQVYYLTTEALNSFSIHVEEAGRRETVLATCSTVSKTVNLSEVSCYTAIAHYLMPGDRIFILQRERNRRIVFRNGQTFFGVTMLNPGKTTYQ</sequence>
<evidence type="ECO:0000256" key="1">
    <source>
        <dbReference type="ARBA" id="ARBA00004613"/>
    </source>
</evidence>
<dbReference type="InterPro" id="IPR008983">
    <property type="entry name" value="Tumour_necrosis_fac-like_dom"/>
</dbReference>
<evidence type="ECO:0000256" key="5">
    <source>
        <dbReference type="ARBA" id="ARBA00023157"/>
    </source>
</evidence>
<dbReference type="GO" id="GO:0005164">
    <property type="term" value="F:tumor necrosis factor receptor binding"/>
    <property type="evidence" value="ECO:0007669"/>
    <property type="project" value="InterPro"/>
</dbReference>
<dbReference type="Pfam" id="PF00229">
    <property type="entry name" value="TNF"/>
    <property type="match status" value="1"/>
</dbReference>
<organism evidence="9">
    <name type="scientific">Clastoptera arizonana</name>
    <name type="common">Arizona spittle bug</name>
    <dbReference type="NCBI Taxonomy" id="38151"/>
    <lineage>
        <taxon>Eukaryota</taxon>
        <taxon>Metazoa</taxon>
        <taxon>Ecdysozoa</taxon>
        <taxon>Arthropoda</taxon>
        <taxon>Hexapoda</taxon>
        <taxon>Insecta</taxon>
        <taxon>Pterygota</taxon>
        <taxon>Neoptera</taxon>
        <taxon>Paraneoptera</taxon>
        <taxon>Hemiptera</taxon>
        <taxon>Auchenorrhyncha</taxon>
        <taxon>Cercopoidea</taxon>
        <taxon>Clastopteridae</taxon>
        <taxon>Clastoptera</taxon>
    </lineage>
</organism>
<dbReference type="GO" id="GO:0006955">
    <property type="term" value="P:immune response"/>
    <property type="evidence" value="ECO:0007669"/>
    <property type="project" value="InterPro"/>
</dbReference>
<protein>
    <recommendedName>
        <fullName evidence="8">THD domain-containing protein</fullName>
    </recommendedName>
</protein>
<keyword evidence="7" id="KW-0472">Membrane</keyword>
<comment type="subcellular location">
    <subcellularLocation>
        <location evidence="1">Secreted</location>
    </subcellularLocation>
</comment>
<dbReference type="GO" id="GO:0005615">
    <property type="term" value="C:extracellular space"/>
    <property type="evidence" value="ECO:0007669"/>
    <property type="project" value="UniProtKB-KW"/>
</dbReference>
<dbReference type="Gene3D" id="2.60.120.40">
    <property type="match status" value="1"/>
</dbReference>
<keyword evidence="3" id="KW-0202">Cytokine</keyword>
<reference evidence="9" key="1">
    <citation type="submission" date="2015-12" db="EMBL/GenBank/DDBJ databases">
        <title>De novo transcriptome assembly of four potential Pierce s Disease insect vectors from Arizona vineyards.</title>
        <authorList>
            <person name="Tassone E.E."/>
        </authorList>
    </citation>
    <scope>NUCLEOTIDE SEQUENCE</scope>
</reference>
<proteinExistence type="inferred from homology"/>
<dbReference type="SUPFAM" id="SSF49842">
    <property type="entry name" value="TNF-like"/>
    <property type="match status" value="1"/>
</dbReference>
<evidence type="ECO:0000256" key="2">
    <source>
        <dbReference type="ARBA" id="ARBA00008670"/>
    </source>
</evidence>
<keyword evidence="7" id="KW-1133">Transmembrane helix</keyword>
<dbReference type="PROSITE" id="PS50049">
    <property type="entry name" value="THD_2"/>
    <property type="match status" value="1"/>
</dbReference>
<dbReference type="EMBL" id="GEDC01000922">
    <property type="protein sequence ID" value="JAS36376.1"/>
    <property type="molecule type" value="Transcribed_RNA"/>
</dbReference>
<dbReference type="PANTHER" id="PTHR15151">
    <property type="entry name" value="PROTEIN EIGER"/>
    <property type="match status" value="1"/>
</dbReference>
<accession>A0A1B6EEL7</accession>
<feature type="transmembrane region" description="Helical" evidence="7">
    <location>
        <begin position="85"/>
        <end position="104"/>
    </location>
</feature>
<name>A0A1B6EEL7_9HEMI</name>
<gene>
    <name evidence="9" type="ORF">g.16373</name>
</gene>
<evidence type="ECO:0000313" key="9">
    <source>
        <dbReference type="EMBL" id="JAS36376.1"/>
    </source>
</evidence>
<evidence type="ECO:0000256" key="6">
    <source>
        <dbReference type="ARBA" id="ARBA00023180"/>
    </source>
</evidence>
<dbReference type="GO" id="GO:0016020">
    <property type="term" value="C:membrane"/>
    <property type="evidence" value="ECO:0007669"/>
    <property type="project" value="InterPro"/>
</dbReference>
<evidence type="ECO:0000256" key="7">
    <source>
        <dbReference type="SAM" id="Phobius"/>
    </source>
</evidence>
<keyword evidence="6" id="KW-0325">Glycoprotein</keyword>
<evidence type="ECO:0000256" key="3">
    <source>
        <dbReference type="ARBA" id="ARBA00022514"/>
    </source>
</evidence>
<feature type="domain" description="THD" evidence="8">
    <location>
        <begin position="235"/>
        <end position="376"/>
    </location>
</feature>
<comment type="similarity">
    <text evidence="2">Belongs to the tumor necrosis factor family.</text>
</comment>
<keyword evidence="4" id="KW-0964">Secreted</keyword>
<evidence type="ECO:0000256" key="4">
    <source>
        <dbReference type="ARBA" id="ARBA00022525"/>
    </source>
</evidence>
<dbReference type="InterPro" id="IPR006052">
    <property type="entry name" value="TNF_dom"/>
</dbReference>